<accession>A0A0F9FQH8</accession>
<evidence type="ECO:0000313" key="1">
    <source>
        <dbReference type="EMBL" id="KKL53267.1"/>
    </source>
</evidence>
<gene>
    <name evidence="1" type="ORF">LCGC14_2277170</name>
</gene>
<comment type="caution">
    <text evidence="1">The sequence shown here is derived from an EMBL/GenBank/DDBJ whole genome shotgun (WGS) entry which is preliminary data.</text>
</comment>
<reference evidence="1" key="1">
    <citation type="journal article" date="2015" name="Nature">
        <title>Complex archaea that bridge the gap between prokaryotes and eukaryotes.</title>
        <authorList>
            <person name="Spang A."/>
            <person name="Saw J.H."/>
            <person name="Jorgensen S.L."/>
            <person name="Zaremba-Niedzwiedzka K."/>
            <person name="Martijn J."/>
            <person name="Lind A.E."/>
            <person name="van Eijk R."/>
            <person name="Schleper C."/>
            <person name="Guy L."/>
            <person name="Ettema T.J."/>
        </authorList>
    </citation>
    <scope>NUCLEOTIDE SEQUENCE</scope>
</reference>
<dbReference type="InterPro" id="IPR025681">
    <property type="entry name" value="COOH-NH2_lig"/>
</dbReference>
<organism evidence="1">
    <name type="scientific">marine sediment metagenome</name>
    <dbReference type="NCBI Taxonomy" id="412755"/>
    <lineage>
        <taxon>unclassified sequences</taxon>
        <taxon>metagenomes</taxon>
        <taxon>ecological metagenomes</taxon>
    </lineage>
</organism>
<sequence length="365" mass="42178">MVEYKVFARRTLTIGTDPEFVLKNIKKNIVVAAKGFDFFNKTQSDDKIGRDGAARPVEIRPNATYINKLDYMIQDINNIIKNISIFCNKNNLIILCGAKTDNVSIGGHIHFGGRDIKGGKYYHSGRNDRVYNNTQKLVYALDFYLTPMMNLFIPIEEVVKRRISGYGESHDFREQHWGIEYRTPYSFLASPIMTNGFYALSCLIAHHYNHLKLNGVKQNLLKDYNRYIHSNGNGLETTNGKIYNIVKPTILKMMSRYSPNPKYNPYILSLFSLIEQHKTNISKDVLANYGLKKQESQPIVSMSAYSPSLNIIVKKIHNTFKGKKFDMHLRPYYKNGKRYLFYDIRFEPPSPLKDIKVYKHLSLSG</sequence>
<dbReference type="Pfam" id="PF14395">
    <property type="entry name" value="COOH-NH2_lig"/>
    <property type="match status" value="1"/>
</dbReference>
<feature type="non-terminal residue" evidence="1">
    <location>
        <position position="365"/>
    </location>
</feature>
<protein>
    <submittedName>
        <fullName evidence="1">Uncharacterized protein</fullName>
    </submittedName>
</protein>
<name>A0A0F9FQH8_9ZZZZ</name>
<dbReference type="EMBL" id="LAZR01031608">
    <property type="protein sequence ID" value="KKL53267.1"/>
    <property type="molecule type" value="Genomic_DNA"/>
</dbReference>
<proteinExistence type="predicted"/>
<dbReference type="AlphaFoldDB" id="A0A0F9FQH8"/>